<protein>
    <submittedName>
        <fullName evidence="12">YajC</fullName>
    </submittedName>
</protein>
<feature type="compositionally biased region" description="Acidic residues" evidence="10">
    <location>
        <begin position="125"/>
        <end position="135"/>
    </location>
</feature>
<dbReference type="SMART" id="SM01323">
    <property type="entry name" value="YajC"/>
    <property type="match status" value="1"/>
</dbReference>
<dbReference type="PANTHER" id="PTHR33909">
    <property type="entry name" value="SEC TRANSLOCON ACCESSORY COMPLEX SUBUNIT YAJC"/>
    <property type="match status" value="1"/>
</dbReference>
<dbReference type="AlphaFoldDB" id="A0A2N3QJ29"/>
<evidence type="ECO:0000256" key="9">
    <source>
        <dbReference type="ARBA" id="ARBA00023136"/>
    </source>
</evidence>
<keyword evidence="6" id="KW-0653">Protein transport</keyword>
<evidence type="ECO:0000256" key="2">
    <source>
        <dbReference type="ARBA" id="ARBA00006742"/>
    </source>
</evidence>
<dbReference type="GO" id="GO:0015031">
    <property type="term" value="P:protein transport"/>
    <property type="evidence" value="ECO:0007669"/>
    <property type="project" value="UniProtKB-KW"/>
</dbReference>
<comment type="caution">
    <text evidence="12">The sequence shown here is derived from an EMBL/GenBank/DDBJ whole genome shotgun (WGS) entry which is preliminary data.</text>
</comment>
<reference evidence="12 13" key="1">
    <citation type="submission" date="2017-10" db="EMBL/GenBank/DDBJ databases">
        <title>Bifidobacterium genomics.</title>
        <authorList>
            <person name="Lugli G.A."/>
            <person name="Milani C."/>
            <person name="Mancabelli L."/>
        </authorList>
    </citation>
    <scope>NUCLEOTIDE SEQUENCE [LARGE SCALE GENOMIC DNA]</scope>
    <source>
        <strain evidence="12 13">1524B</strain>
    </source>
</reference>
<keyword evidence="7 11" id="KW-1133">Transmembrane helix</keyword>
<keyword evidence="5 11" id="KW-0812">Transmembrane</keyword>
<feature type="transmembrane region" description="Helical" evidence="11">
    <location>
        <begin position="6"/>
        <end position="23"/>
    </location>
</feature>
<comment type="similarity">
    <text evidence="2">Belongs to the YajC family.</text>
</comment>
<proteinExistence type="inferred from homology"/>
<dbReference type="EMBL" id="PCGZ01000003">
    <property type="protein sequence ID" value="PKU91404.1"/>
    <property type="molecule type" value="Genomic_DNA"/>
</dbReference>
<evidence type="ECO:0000256" key="6">
    <source>
        <dbReference type="ARBA" id="ARBA00022927"/>
    </source>
</evidence>
<evidence type="ECO:0000256" key="10">
    <source>
        <dbReference type="SAM" id="MobiDB-lite"/>
    </source>
</evidence>
<evidence type="ECO:0000256" key="3">
    <source>
        <dbReference type="ARBA" id="ARBA00022448"/>
    </source>
</evidence>
<dbReference type="Pfam" id="PF02699">
    <property type="entry name" value="YajC"/>
    <property type="match status" value="1"/>
</dbReference>
<evidence type="ECO:0000256" key="11">
    <source>
        <dbReference type="SAM" id="Phobius"/>
    </source>
</evidence>
<feature type="region of interest" description="Disordered" evidence="10">
    <location>
        <begin position="92"/>
        <end position="144"/>
    </location>
</feature>
<sequence length="144" mass="16496">MPMEYLFLIILLVFMIGMMFFQTRKAKQQQEERKNFWSNLAPGTEIVTIGGLIGKVVEVDEQYEEIVLDSEGSLLRFTFRAISREYVRPAYVSDDDVDENGNPIDHSADQQDEAQEAQPQQIEATVEETFTETDADNQAPMPKQ</sequence>
<keyword evidence="9 11" id="KW-0472">Membrane</keyword>
<evidence type="ECO:0000256" key="8">
    <source>
        <dbReference type="ARBA" id="ARBA00023010"/>
    </source>
</evidence>
<organism evidence="12 13">
    <name type="scientific">Bifidobacterium pseudolongum subsp. globosum</name>
    <dbReference type="NCBI Taxonomy" id="1690"/>
    <lineage>
        <taxon>Bacteria</taxon>
        <taxon>Bacillati</taxon>
        <taxon>Actinomycetota</taxon>
        <taxon>Actinomycetes</taxon>
        <taxon>Bifidobacteriales</taxon>
        <taxon>Bifidobacteriaceae</taxon>
        <taxon>Bifidobacterium</taxon>
    </lineage>
</organism>
<evidence type="ECO:0000256" key="7">
    <source>
        <dbReference type="ARBA" id="ARBA00022989"/>
    </source>
</evidence>
<evidence type="ECO:0000313" key="13">
    <source>
        <dbReference type="Proteomes" id="UP000233730"/>
    </source>
</evidence>
<dbReference type="NCBIfam" id="TIGR00739">
    <property type="entry name" value="yajC"/>
    <property type="match status" value="1"/>
</dbReference>
<dbReference type="PRINTS" id="PR01853">
    <property type="entry name" value="YAJCTRNLCASE"/>
</dbReference>
<dbReference type="PANTHER" id="PTHR33909:SF1">
    <property type="entry name" value="SEC TRANSLOCON ACCESSORY COMPLEX SUBUNIT YAJC"/>
    <property type="match status" value="1"/>
</dbReference>
<evidence type="ECO:0000256" key="5">
    <source>
        <dbReference type="ARBA" id="ARBA00022692"/>
    </source>
</evidence>
<evidence type="ECO:0000256" key="1">
    <source>
        <dbReference type="ARBA" id="ARBA00004162"/>
    </source>
</evidence>
<name>A0A2N3QJ29_9BIFI</name>
<evidence type="ECO:0000313" key="12">
    <source>
        <dbReference type="EMBL" id="PKU91404.1"/>
    </source>
</evidence>
<dbReference type="InterPro" id="IPR003849">
    <property type="entry name" value="Preprotein_translocase_YajC"/>
</dbReference>
<dbReference type="GO" id="GO:0005886">
    <property type="term" value="C:plasma membrane"/>
    <property type="evidence" value="ECO:0007669"/>
    <property type="project" value="UniProtKB-SubCell"/>
</dbReference>
<evidence type="ECO:0000256" key="4">
    <source>
        <dbReference type="ARBA" id="ARBA00022475"/>
    </source>
</evidence>
<gene>
    <name evidence="12" type="ORF">CQR46_0491</name>
</gene>
<dbReference type="Proteomes" id="UP000233730">
    <property type="component" value="Unassembled WGS sequence"/>
</dbReference>
<keyword evidence="3" id="KW-0813">Transport</keyword>
<comment type="subcellular location">
    <subcellularLocation>
        <location evidence="1">Cell membrane</location>
        <topology evidence="1">Single-pass membrane protein</topology>
    </subcellularLocation>
</comment>
<accession>A0A2N3QJ29</accession>
<keyword evidence="4" id="KW-1003">Cell membrane</keyword>
<keyword evidence="8" id="KW-0811">Translocation</keyword>